<comment type="similarity">
    <text evidence="2">Belongs to the HAUS1 family.</text>
</comment>
<keyword evidence="6" id="KW-0498">Mitosis</keyword>
<evidence type="ECO:0000256" key="5">
    <source>
        <dbReference type="ARBA" id="ARBA00022701"/>
    </source>
</evidence>
<keyword evidence="3" id="KW-0963">Cytoplasm</keyword>
<dbReference type="Proteomes" id="UP001457282">
    <property type="component" value="Unassembled WGS sequence"/>
</dbReference>
<dbReference type="GO" id="GO:0005819">
    <property type="term" value="C:spindle"/>
    <property type="evidence" value="ECO:0007669"/>
    <property type="project" value="UniProtKB-SubCell"/>
</dbReference>
<evidence type="ECO:0000256" key="4">
    <source>
        <dbReference type="ARBA" id="ARBA00022618"/>
    </source>
</evidence>
<proteinExistence type="inferred from homology"/>
<keyword evidence="7" id="KW-0175">Coiled coil</keyword>
<dbReference type="GO" id="GO:0070652">
    <property type="term" value="C:HAUS complex"/>
    <property type="evidence" value="ECO:0007669"/>
    <property type="project" value="InterPro"/>
</dbReference>
<keyword evidence="5" id="KW-0493">Microtubule</keyword>
<dbReference type="GO" id="GO:0051301">
    <property type="term" value="P:cell division"/>
    <property type="evidence" value="ECO:0007669"/>
    <property type="project" value="UniProtKB-KW"/>
</dbReference>
<dbReference type="Pfam" id="PF25762">
    <property type="entry name" value="HAUS1"/>
    <property type="match status" value="1"/>
</dbReference>
<evidence type="ECO:0000256" key="9">
    <source>
        <dbReference type="ARBA" id="ARBA00023306"/>
    </source>
</evidence>
<evidence type="ECO:0000256" key="6">
    <source>
        <dbReference type="ARBA" id="ARBA00022776"/>
    </source>
</evidence>
<evidence type="ECO:0000256" key="1">
    <source>
        <dbReference type="ARBA" id="ARBA00004186"/>
    </source>
</evidence>
<evidence type="ECO:0000256" key="7">
    <source>
        <dbReference type="ARBA" id="ARBA00023054"/>
    </source>
</evidence>
<evidence type="ECO:0000313" key="10">
    <source>
        <dbReference type="EMBL" id="KAK9901498.1"/>
    </source>
</evidence>
<dbReference type="EMBL" id="JBEDUW010000294">
    <property type="protein sequence ID" value="KAK9901498.1"/>
    <property type="molecule type" value="Genomic_DNA"/>
</dbReference>
<dbReference type="InterPro" id="IPR026243">
    <property type="entry name" value="HAUS1"/>
</dbReference>
<comment type="subcellular location">
    <subcellularLocation>
        <location evidence="1">Cytoplasm</location>
        <location evidence="1">Cytoskeleton</location>
        <location evidence="1">Spindle</location>
    </subcellularLocation>
</comment>
<keyword evidence="8" id="KW-0206">Cytoskeleton</keyword>
<organism evidence="10 11">
    <name type="scientific">Rubus argutus</name>
    <name type="common">Southern blackberry</name>
    <dbReference type="NCBI Taxonomy" id="59490"/>
    <lineage>
        <taxon>Eukaryota</taxon>
        <taxon>Viridiplantae</taxon>
        <taxon>Streptophyta</taxon>
        <taxon>Embryophyta</taxon>
        <taxon>Tracheophyta</taxon>
        <taxon>Spermatophyta</taxon>
        <taxon>Magnoliopsida</taxon>
        <taxon>eudicotyledons</taxon>
        <taxon>Gunneridae</taxon>
        <taxon>Pentapetalae</taxon>
        <taxon>rosids</taxon>
        <taxon>fabids</taxon>
        <taxon>Rosales</taxon>
        <taxon>Rosaceae</taxon>
        <taxon>Rosoideae</taxon>
        <taxon>Rosoideae incertae sedis</taxon>
        <taxon>Rubus</taxon>
    </lineage>
</organism>
<dbReference type="GO" id="GO:0005874">
    <property type="term" value="C:microtubule"/>
    <property type="evidence" value="ECO:0007669"/>
    <property type="project" value="UniProtKB-KW"/>
</dbReference>
<dbReference type="PANTHER" id="PTHR31570:SF1">
    <property type="entry name" value="HAUS AUGMIN-LIKE COMPLEX SUBUNIT 1"/>
    <property type="match status" value="1"/>
</dbReference>
<keyword evidence="4" id="KW-0132">Cell division</keyword>
<evidence type="ECO:0000313" key="11">
    <source>
        <dbReference type="Proteomes" id="UP001457282"/>
    </source>
</evidence>
<dbReference type="AlphaFoldDB" id="A0AAW1VDI3"/>
<evidence type="ECO:0000256" key="8">
    <source>
        <dbReference type="ARBA" id="ARBA00023212"/>
    </source>
</evidence>
<dbReference type="PANTHER" id="PTHR31570">
    <property type="entry name" value="HAUS AUGMIN-LIKE COMPLEX SUBUNIT 1"/>
    <property type="match status" value="1"/>
</dbReference>
<protein>
    <submittedName>
        <fullName evidence="10">Uncharacterized protein</fullName>
    </submittedName>
</protein>
<comment type="caution">
    <text evidence="10">The sequence shown here is derived from an EMBL/GenBank/DDBJ whole genome shotgun (WGS) entry which is preliminary data.</text>
</comment>
<accession>A0AAW1VDI3</accession>
<keyword evidence="9" id="KW-0131">Cell cycle</keyword>
<keyword evidence="11" id="KW-1185">Reference proteome</keyword>
<evidence type="ECO:0000256" key="2">
    <source>
        <dbReference type="ARBA" id="ARBA00005479"/>
    </source>
</evidence>
<dbReference type="GO" id="GO:0051225">
    <property type="term" value="P:spindle assembly"/>
    <property type="evidence" value="ECO:0007669"/>
    <property type="project" value="InterPro"/>
</dbReference>
<reference evidence="10 11" key="1">
    <citation type="journal article" date="2023" name="G3 (Bethesda)">
        <title>A chromosome-length genome assembly and annotation of blackberry (Rubus argutus, cv. 'Hillquist').</title>
        <authorList>
            <person name="Bruna T."/>
            <person name="Aryal R."/>
            <person name="Dudchenko O."/>
            <person name="Sargent D.J."/>
            <person name="Mead D."/>
            <person name="Buti M."/>
            <person name="Cavallini A."/>
            <person name="Hytonen T."/>
            <person name="Andres J."/>
            <person name="Pham M."/>
            <person name="Weisz D."/>
            <person name="Mascagni F."/>
            <person name="Usai G."/>
            <person name="Natali L."/>
            <person name="Bassil N."/>
            <person name="Fernandez G.E."/>
            <person name="Lomsadze A."/>
            <person name="Armour M."/>
            <person name="Olukolu B."/>
            <person name="Poorten T."/>
            <person name="Britton C."/>
            <person name="Davik J."/>
            <person name="Ashrafi H."/>
            <person name="Aiden E.L."/>
            <person name="Borodovsky M."/>
            <person name="Worthington M."/>
        </authorList>
    </citation>
    <scope>NUCLEOTIDE SEQUENCE [LARGE SCALE GENOMIC DNA]</scope>
    <source>
        <strain evidence="10">PI 553951</strain>
    </source>
</reference>
<sequence>MACSGILPSRKEVPDFEYTLVGAYLRNLATLSQAQTQASKILLRFPPQSLRVRSQAARIREILESGGVSTGGVCIELVSSSQVLANVANLLIRDTELSSFLVAMGDISLRKTGWRRRGLKRKKSPKFFSIILERLLPGNLFEKNTWSTRR</sequence>
<name>A0AAW1VDI3_RUBAR</name>
<evidence type="ECO:0000256" key="3">
    <source>
        <dbReference type="ARBA" id="ARBA00022490"/>
    </source>
</evidence>
<gene>
    <name evidence="10" type="ORF">M0R45_002065</name>
</gene>
<dbReference type="GO" id="GO:0005829">
    <property type="term" value="C:cytosol"/>
    <property type="evidence" value="ECO:0007669"/>
    <property type="project" value="TreeGrafter"/>
</dbReference>